<organism evidence="1 2">
    <name type="scientific">Racocetra persica</name>
    <dbReference type="NCBI Taxonomy" id="160502"/>
    <lineage>
        <taxon>Eukaryota</taxon>
        <taxon>Fungi</taxon>
        <taxon>Fungi incertae sedis</taxon>
        <taxon>Mucoromycota</taxon>
        <taxon>Glomeromycotina</taxon>
        <taxon>Glomeromycetes</taxon>
        <taxon>Diversisporales</taxon>
        <taxon>Gigasporaceae</taxon>
        <taxon>Racocetra</taxon>
    </lineage>
</organism>
<feature type="non-terminal residue" evidence="1">
    <location>
        <position position="1"/>
    </location>
</feature>
<sequence>EIVVEQCLTEGTALLKVSLKKQQQKVFRIDADQVNIESIKELLIGETIRSYRDHFNLDVDFEPRWFTIIYVDFGNYKTLHLVAPTLELFNLWVNNLEKLYLHRRNIIGGLGHLRKRQHLLLEQQWKQSDNDGNSRLDFDDVTKLCRRLNINMPKSLRKTKFKEADEKGDGLLDFTDFLRFIKLINKRAELDKLFNSLAKERINTLTLREFKNFLVNVQKCVLKEEEYDNLYYKFCDKDLKEMNLEGFSYFLMSSDNCIFTPEHTKVYQDMTQPLRLQLTGESSVEAYIHVLQRGCRCVE</sequence>
<name>A0ACA9R8Y0_9GLOM</name>
<evidence type="ECO:0000313" key="1">
    <source>
        <dbReference type="EMBL" id="CAG8782855.1"/>
    </source>
</evidence>
<feature type="non-terminal residue" evidence="1">
    <location>
        <position position="299"/>
    </location>
</feature>
<comment type="caution">
    <text evidence="1">The sequence shown here is derived from an EMBL/GenBank/DDBJ whole genome shotgun (WGS) entry which is preliminary data.</text>
</comment>
<dbReference type="Proteomes" id="UP000789920">
    <property type="component" value="Unassembled WGS sequence"/>
</dbReference>
<reference evidence="1" key="1">
    <citation type="submission" date="2021-06" db="EMBL/GenBank/DDBJ databases">
        <authorList>
            <person name="Kallberg Y."/>
            <person name="Tangrot J."/>
            <person name="Rosling A."/>
        </authorList>
    </citation>
    <scope>NUCLEOTIDE SEQUENCE</scope>
    <source>
        <strain evidence="1">MA461A</strain>
    </source>
</reference>
<dbReference type="EMBL" id="CAJVQC010046335">
    <property type="protein sequence ID" value="CAG8782855.1"/>
    <property type="molecule type" value="Genomic_DNA"/>
</dbReference>
<keyword evidence="2" id="KW-1185">Reference proteome</keyword>
<evidence type="ECO:0000313" key="2">
    <source>
        <dbReference type="Proteomes" id="UP000789920"/>
    </source>
</evidence>
<accession>A0ACA9R8Y0</accession>
<proteinExistence type="predicted"/>
<gene>
    <name evidence="1" type="ORF">RPERSI_LOCUS17858</name>
</gene>
<protein>
    <submittedName>
        <fullName evidence="1">14743_t:CDS:1</fullName>
    </submittedName>
</protein>